<organism evidence="2 3">
    <name type="scientific">Acetonema longum DSM 6540</name>
    <dbReference type="NCBI Taxonomy" id="1009370"/>
    <lineage>
        <taxon>Bacteria</taxon>
        <taxon>Bacillati</taxon>
        <taxon>Bacillota</taxon>
        <taxon>Negativicutes</taxon>
        <taxon>Acetonemataceae</taxon>
        <taxon>Acetonema</taxon>
    </lineage>
</organism>
<gene>
    <name evidence="2" type="ORF">ALO_21501</name>
</gene>
<accession>F7NQ99</accession>
<dbReference type="EMBL" id="AFGF01000281">
    <property type="protein sequence ID" value="EGO61784.1"/>
    <property type="molecule type" value="Genomic_DNA"/>
</dbReference>
<reference evidence="2 3" key="1">
    <citation type="journal article" date="2011" name="EMBO J.">
        <title>Structural diversity of bacterial flagellar motors.</title>
        <authorList>
            <person name="Chen S."/>
            <person name="Beeby M."/>
            <person name="Murphy G.E."/>
            <person name="Leadbetter J.R."/>
            <person name="Hendrixson D.R."/>
            <person name="Briegel A."/>
            <person name="Li Z."/>
            <person name="Shi J."/>
            <person name="Tocheva E.I."/>
            <person name="Muller A."/>
            <person name="Dobro M.J."/>
            <person name="Jensen G.J."/>
        </authorList>
    </citation>
    <scope>NUCLEOTIDE SEQUENCE [LARGE SCALE GENOMIC DNA]</scope>
    <source>
        <strain evidence="2 3">DSM 6540</strain>
    </source>
</reference>
<proteinExistence type="predicted"/>
<name>F7NQ99_9FIRM</name>
<evidence type="ECO:0000313" key="3">
    <source>
        <dbReference type="Proteomes" id="UP000003240"/>
    </source>
</evidence>
<sequence>MLDNMPELKPATEAGKLPNPDGRMRDGFADPKGTYRGDLINKQDPTGPVHPEVKNSDHANNPHYNIKLPNGKKATIIIVGD</sequence>
<keyword evidence="3" id="KW-1185">Reference proteome</keyword>
<dbReference type="OrthoDB" id="6043530at2"/>
<evidence type="ECO:0000313" key="2">
    <source>
        <dbReference type="EMBL" id="EGO61784.1"/>
    </source>
</evidence>
<comment type="caution">
    <text evidence="2">The sequence shown here is derived from an EMBL/GenBank/DDBJ whole genome shotgun (WGS) entry which is preliminary data.</text>
</comment>
<feature type="compositionally biased region" description="Basic and acidic residues" evidence="1">
    <location>
        <begin position="22"/>
        <end position="41"/>
    </location>
</feature>
<dbReference type="RefSeq" id="WP_004100023.1">
    <property type="nucleotide sequence ID" value="NZ_AFGF01000281.1"/>
</dbReference>
<feature type="region of interest" description="Disordered" evidence="1">
    <location>
        <begin position="1"/>
        <end position="68"/>
    </location>
</feature>
<evidence type="ECO:0000256" key="1">
    <source>
        <dbReference type="SAM" id="MobiDB-lite"/>
    </source>
</evidence>
<protein>
    <submittedName>
        <fullName evidence="2">Uncharacterized protein</fullName>
    </submittedName>
</protein>
<dbReference type="AlphaFoldDB" id="F7NQ99"/>
<dbReference type="Proteomes" id="UP000003240">
    <property type="component" value="Unassembled WGS sequence"/>
</dbReference>